<dbReference type="InterPro" id="IPR057326">
    <property type="entry name" value="KR_dom"/>
</dbReference>
<feature type="domain" description="Ketoreductase" evidence="4">
    <location>
        <begin position="7"/>
        <end position="195"/>
    </location>
</feature>
<sequence length="273" mass="27759">MRMATERAALVTGGASGIGLETARRLVADRLRVALLDLPGDRLDAAAAELTAAARAHEPSAAPVVAVAADVRRPAAVAAAVGDAIDALGGLDTLVVCAGVIHIKPLADVSEDDWDRTLDVNLKGAFLCCQAAAPALTASGRGRIVMISSDAGRRGVPLLHAYSASKFGLVGLTQSLAGELAPHVTVNAICPVSTPGTEMGRQVMAFKTAATERSEQEVLDDIARQFPLARAGTEADVADAVRFFVSDAASFVTGVALDVDGGAGLNAMPGAQA</sequence>
<proteinExistence type="inferred from homology"/>
<dbReference type="FunFam" id="3.40.50.720:FF:000084">
    <property type="entry name" value="Short-chain dehydrogenase reductase"/>
    <property type="match status" value="1"/>
</dbReference>
<name>A0A840I8B7_9ACTN</name>
<evidence type="ECO:0000256" key="1">
    <source>
        <dbReference type="ARBA" id="ARBA00006484"/>
    </source>
</evidence>
<dbReference type="Gene3D" id="3.40.50.720">
    <property type="entry name" value="NAD(P)-binding Rossmann-like Domain"/>
    <property type="match status" value="1"/>
</dbReference>
<dbReference type="InterPro" id="IPR002347">
    <property type="entry name" value="SDR_fam"/>
</dbReference>
<protein>
    <submittedName>
        <fullName evidence="5">NAD(P)-dependent dehydrogenase (Short-subunit alcohol dehydrogenase family)</fullName>
    </submittedName>
</protein>
<dbReference type="SUPFAM" id="SSF51735">
    <property type="entry name" value="NAD(P)-binding Rossmann-fold domains"/>
    <property type="match status" value="1"/>
</dbReference>
<dbReference type="GO" id="GO:0016616">
    <property type="term" value="F:oxidoreductase activity, acting on the CH-OH group of donors, NAD or NADP as acceptor"/>
    <property type="evidence" value="ECO:0007669"/>
    <property type="project" value="UniProtKB-ARBA"/>
</dbReference>
<dbReference type="InterPro" id="IPR020904">
    <property type="entry name" value="Sc_DH/Rdtase_CS"/>
</dbReference>
<dbReference type="PANTHER" id="PTHR42760">
    <property type="entry name" value="SHORT-CHAIN DEHYDROGENASES/REDUCTASES FAMILY MEMBER"/>
    <property type="match status" value="1"/>
</dbReference>
<reference evidence="5 6" key="1">
    <citation type="submission" date="2020-08" db="EMBL/GenBank/DDBJ databases">
        <title>Genomic Encyclopedia of Archaeal and Bacterial Type Strains, Phase II (KMG-II): from individual species to whole genera.</title>
        <authorList>
            <person name="Goeker M."/>
        </authorList>
    </citation>
    <scope>NUCLEOTIDE SEQUENCE [LARGE SCALE GENOMIC DNA]</scope>
    <source>
        <strain evidence="5 6">DSM 23288</strain>
    </source>
</reference>
<dbReference type="EMBL" id="JACHNU010000001">
    <property type="protein sequence ID" value="MBB4660493.1"/>
    <property type="molecule type" value="Genomic_DNA"/>
</dbReference>
<dbReference type="Proteomes" id="UP000585272">
    <property type="component" value="Unassembled WGS sequence"/>
</dbReference>
<keyword evidence="2" id="KW-0560">Oxidoreductase</keyword>
<dbReference type="AlphaFoldDB" id="A0A840I8B7"/>
<evidence type="ECO:0000313" key="6">
    <source>
        <dbReference type="Proteomes" id="UP000585272"/>
    </source>
</evidence>
<gene>
    <name evidence="5" type="ORF">BDZ31_000066</name>
</gene>
<dbReference type="SMART" id="SM00822">
    <property type="entry name" value="PKS_KR"/>
    <property type="match status" value="1"/>
</dbReference>
<keyword evidence="6" id="KW-1185">Reference proteome</keyword>
<dbReference type="PRINTS" id="PR00080">
    <property type="entry name" value="SDRFAMILY"/>
</dbReference>
<dbReference type="PROSITE" id="PS00061">
    <property type="entry name" value="ADH_SHORT"/>
    <property type="match status" value="1"/>
</dbReference>
<evidence type="ECO:0000313" key="5">
    <source>
        <dbReference type="EMBL" id="MBB4660493.1"/>
    </source>
</evidence>
<organism evidence="5 6">
    <name type="scientific">Conexibacter arvalis</name>
    <dbReference type="NCBI Taxonomy" id="912552"/>
    <lineage>
        <taxon>Bacteria</taxon>
        <taxon>Bacillati</taxon>
        <taxon>Actinomycetota</taxon>
        <taxon>Thermoleophilia</taxon>
        <taxon>Solirubrobacterales</taxon>
        <taxon>Conexibacteraceae</taxon>
        <taxon>Conexibacter</taxon>
    </lineage>
</organism>
<comment type="caution">
    <text evidence="5">The sequence shown here is derived from an EMBL/GenBank/DDBJ whole genome shotgun (WGS) entry which is preliminary data.</text>
</comment>
<evidence type="ECO:0000256" key="2">
    <source>
        <dbReference type="ARBA" id="ARBA00023002"/>
    </source>
</evidence>
<dbReference type="InterPro" id="IPR036291">
    <property type="entry name" value="NAD(P)-bd_dom_sf"/>
</dbReference>
<dbReference type="PANTHER" id="PTHR42760:SF40">
    <property type="entry name" value="3-OXOACYL-[ACYL-CARRIER-PROTEIN] REDUCTASE, CHLOROPLASTIC"/>
    <property type="match status" value="1"/>
</dbReference>
<dbReference type="Pfam" id="PF00106">
    <property type="entry name" value="adh_short"/>
    <property type="match status" value="1"/>
</dbReference>
<accession>A0A840I8B7</accession>
<evidence type="ECO:0000256" key="3">
    <source>
        <dbReference type="RuleBase" id="RU000363"/>
    </source>
</evidence>
<evidence type="ECO:0000259" key="4">
    <source>
        <dbReference type="SMART" id="SM00822"/>
    </source>
</evidence>
<comment type="similarity">
    <text evidence="1 3">Belongs to the short-chain dehydrogenases/reductases (SDR) family.</text>
</comment>
<dbReference type="CDD" id="cd05233">
    <property type="entry name" value="SDR_c"/>
    <property type="match status" value="1"/>
</dbReference>
<dbReference type="RefSeq" id="WP_183337875.1">
    <property type="nucleotide sequence ID" value="NZ_JACHNU010000001.1"/>
</dbReference>
<dbReference type="PRINTS" id="PR00081">
    <property type="entry name" value="GDHRDH"/>
</dbReference>
<dbReference type="GO" id="GO:0030497">
    <property type="term" value="P:fatty acid elongation"/>
    <property type="evidence" value="ECO:0007669"/>
    <property type="project" value="TreeGrafter"/>
</dbReference>